<evidence type="ECO:0000256" key="1">
    <source>
        <dbReference type="SAM" id="MobiDB-lite"/>
    </source>
</evidence>
<accession>A0A5N6UD00</accession>
<evidence type="ECO:0000313" key="3">
    <source>
        <dbReference type="Proteomes" id="UP000326950"/>
    </source>
</evidence>
<sequence length="151" mass="17955">MSPPRQQGTPWREKRERRRATYDPKRKFKADRERHRRGKRSCLTKLNNFYLDALESGRDCKIYTVIMSKPKRPTCVRYTVYNSHPQEDWVPQADEVAEHWPKAEMWIPDNFKDDRKQIPATNDKGITITRRRLYKLSKPPALNLSTTPVLS</sequence>
<feature type="compositionally biased region" description="Basic and acidic residues" evidence="1">
    <location>
        <begin position="11"/>
        <end position="33"/>
    </location>
</feature>
<protein>
    <submittedName>
        <fullName evidence="2">Uncharacterized protein</fullName>
    </submittedName>
</protein>
<dbReference type="OrthoDB" id="4378821at2759"/>
<dbReference type="AlphaFoldDB" id="A0A5N6UD00"/>
<dbReference type="EMBL" id="ML738760">
    <property type="protein sequence ID" value="KAE8156464.1"/>
    <property type="molecule type" value="Genomic_DNA"/>
</dbReference>
<organism evidence="2 3">
    <name type="scientific">Aspergillus tamarii</name>
    <dbReference type="NCBI Taxonomy" id="41984"/>
    <lineage>
        <taxon>Eukaryota</taxon>
        <taxon>Fungi</taxon>
        <taxon>Dikarya</taxon>
        <taxon>Ascomycota</taxon>
        <taxon>Pezizomycotina</taxon>
        <taxon>Eurotiomycetes</taxon>
        <taxon>Eurotiomycetidae</taxon>
        <taxon>Eurotiales</taxon>
        <taxon>Aspergillaceae</taxon>
        <taxon>Aspergillus</taxon>
        <taxon>Aspergillus subgen. Circumdati</taxon>
    </lineage>
</organism>
<feature type="region of interest" description="Disordered" evidence="1">
    <location>
        <begin position="1"/>
        <end position="37"/>
    </location>
</feature>
<reference evidence="2 3" key="1">
    <citation type="submission" date="2019-04" db="EMBL/GenBank/DDBJ databases">
        <title>Friends and foes A comparative genomics study of 23 Aspergillus species from section Flavi.</title>
        <authorList>
            <consortium name="DOE Joint Genome Institute"/>
            <person name="Kjaerbolling I."/>
            <person name="Vesth T."/>
            <person name="Frisvad J.C."/>
            <person name="Nybo J.L."/>
            <person name="Theobald S."/>
            <person name="Kildgaard S."/>
            <person name="Isbrandt T."/>
            <person name="Kuo A."/>
            <person name="Sato A."/>
            <person name="Lyhne E.K."/>
            <person name="Kogle M.E."/>
            <person name="Wiebenga A."/>
            <person name="Kun R.S."/>
            <person name="Lubbers R.J."/>
            <person name="Makela M.R."/>
            <person name="Barry K."/>
            <person name="Chovatia M."/>
            <person name="Clum A."/>
            <person name="Daum C."/>
            <person name="Haridas S."/>
            <person name="He G."/>
            <person name="LaButti K."/>
            <person name="Lipzen A."/>
            <person name="Mondo S."/>
            <person name="Riley R."/>
            <person name="Salamov A."/>
            <person name="Simmons B.A."/>
            <person name="Magnuson J.K."/>
            <person name="Henrissat B."/>
            <person name="Mortensen U.H."/>
            <person name="Larsen T.O."/>
            <person name="Devries R.P."/>
            <person name="Grigoriev I.V."/>
            <person name="Machida M."/>
            <person name="Baker S.E."/>
            <person name="Andersen M.R."/>
        </authorList>
    </citation>
    <scope>NUCLEOTIDE SEQUENCE [LARGE SCALE GENOMIC DNA]</scope>
    <source>
        <strain evidence="2 3">CBS 117626</strain>
    </source>
</reference>
<proteinExistence type="predicted"/>
<name>A0A5N6UD00_ASPTM</name>
<gene>
    <name evidence="2" type="ORF">BDV40DRAFT_76620</name>
</gene>
<evidence type="ECO:0000313" key="2">
    <source>
        <dbReference type="EMBL" id="KAE8156464.1"/>
    </source>
</evidence>
<dbReference type="Proteomes" id="UP000326950">
    <property type="component" value="Unassembled WGS sequence"/>
</dbReference>
<keyword evidence="3" id="KW-1185">Reference proteome</keyword>